<keyword evidence="1" id="KW-0004">4Fe-4S</keyword>
<evidence type="ECO:0000256" key="1">
    <source>
        <dbReference type="ARBA" id="ARBA00022485"/>
    </source>
</evidence>
<dbReference type="EMBL" id="CP024047">
    <property type="protein sequence ID" value="AXR77794.1"/>
    <property type="molecule type" value="Genomic_DNA"/>
</dbReference>
<reference evidence="7" key="1">
    <citation type="submission" date="2017-10" db="EMBL/GenBank/DDBJ databases">
        <title>Phenotypic and genomic properties of facultatively anaerobic sulfur-reducing natronoarchaea from hypersaline soda lakes.</title>
        <authorList>
            <person name="Sorokin D.Y."/>
            <person name="Kublanov I.V."/>
            <person name="Roman P."/>
            <person name="Sinninghe Damste J.S."/>
            <person name="Golyshin P.N."/>
            <person name="Rojo D."/>
            <person name="Ciordia S."/>
            <person name="Mena Md.C."/>
            <person name="Ferrer M."/>
            <person name="Messina E."/>
            <person name="Smedile F."/>
            <person name="La Spada G."/>
            <person name="La Cono V."/>
            <person name="Yakimov M.M."/>
        </authorList>
    </citation>
    <scope>NUCLEOTIDE SEQUENCE [LARGE SCALE GENOMIC DNA]</scope>
    <source>
        <strain evidence="7">AArc1</strain>
    </source>
</reference>
<dbReference type="InterPro" id="IPR017900">
    <property type="entry name" value="4Fe4S_Fe_S_CS"/>
</dbReference>
<dbReference type="PROSITE" id="PS51379">
    <property type="entry name" value="4FE4S_FER_2"/>
    <property type="match status" value="4"/>
</dbReference>
<dbReference type="AlphaFoldDB" id="A0A346PE49"/>
<dbReference type="PROSITE" id="PS00198">
    <property type="entry name" value="4FE4S_FER_1"/>
    <property type="match status" value="2"/>
</dbReference>
<dbReference type="PANTHER" id="PTHR43687">
    <property type="entry name" value="ADENYLYLSULFATE REDUCTASE, BETA SUBUNIT"/>
    <property type="match status" value="1"/>
</dbReference>
<dbReference type="PANTHER" id="PTHR43687:SF1">
    <property type="entry name" value="FERREDOXIN III"/>
    <property type="match status" value="1"/>
</dbReference>
<evidence type="ECO:0000313" key="6">
    <source>
        <dbReference type="EMBL" id="AXR77794.1"/>
    </source>
</evidence>
<evidence type="ECO:0000256" key="2">
    <source>
        <dbReference type="ARBA" id="ARBA00022723"/>
    </source>
</evidence>
<keyword evidence="3" id="KW-0408">Iron</keyword>
<evidence type="ECO:0000313" key="7">
    <source>
        <dbReference type="Proteomes" id="UP000258707"/>
    </source>
</evidence>
<dbReference type="Pfam" id="PF12838">
    <property type="entry name" value="Fer4_7"/>
    <property type="match status" value="1"/>
</dbReference>
<keyword evidence="2" id="KW-0479">Metal-binding</keyword>
<feature type="domain" description="4Fe-4S ferredoxin-type" evidence="5">
    <location>
        <begin position="271"/>
        <end position="300"/>
    </location>
</feature>
<accession>A0A346PE49</accession>
<dbReference type="InterPro" id="IPR050572">
    <property type="entry name" value="Fe-S_Ferredoxin"/>
</dbReference>
<dbReference type="RefSeq" id="WP_117363921.1">
    <property type="nucleotide sequence ID" value="NZ_CP024047.1"/>
</dbReference>
<dbReference type="GO" id="GO:0051539">
    <property type="term" value="F:4 iron, 4 sulfur cluster binding"/>
    <property type="evidence" value="ECO:0007669"/>
    <property type="project" value="UniProtKB-KW"/>
</dbReference>
<feature type="domain" description="4Fe-4S ferredoxin-type" evidence="5">
    <location>
        <begin position="232"/>
        <end position="268"/>
    </location>
</feature>
<dbReference type="Gene3D" id="3.30.70.20">
    <property type="match status" value="2"/>
</dbReference>
<dbReference type="GO" id="GO:0016491">
    <property type="term" value="F:oxidoreductase activity"/>
    <property type="evidence" value="ECO:0007669"/>
    <property type="project" value="UniProtKB-ARBA"/>
</dbReference>
<evidence type="ECO:0000259" key="5">
    <source>
        <dbReference type="PROSITE" id="PS51379"/>
    </source>
</evidence>
<keyword evidence="4" id="KW-0411">Iron-sulfur</keyword>
<dbReference type="KEGG" id="nan:AArc1_1460"/>
<evidence type="ECO:0000256" key="4">
    <source>
        <dbReference type="ARBA" id="ARBA00023014"/>
    </source>
</evidence>
<dbReference type="SUPFAM" id="SSF54862">
    <property type="entry name" value="4Fe-4S ferredoxins"/>
    <property type="match status" value="2"/>
</dbReference>
<dbReference type="GO" id="GO:0046872">
    <property type="term" value="F:metal ion binding"/>
    <property type="evidence" value="ECO:0007669"/>
    <property type="project" value="UniProtKB-KW"/>
</dbReference>
<dbReference type="InterPro" id="IPR017896">
    <property type="entry name" value="4Fe4S_Fe-S-bd"/>
</dbReference>
<protein>
    <submittedName>
        <fullName evidence="6">Polyferredoxin</fullName>
    </submittedName>
</protein>
<sequence>MTSLALVCDAGTSLDRRAVADAFEGRSITGSSLESVLETATDTASGEPCDRVAIVSTAARNPTHERDRFEADLRAAGVEYVAWIDPRLGRGRSDDERGRIVAAATDAALTLAPESSTERPDPDEDRVVVVGDPALASDLATALPVALVTPEPLGRRLPDVSPVRGRALDLLEGDGGEITVLVDRDGATDRLAADQIVWPGYDGPLADRFDVHAEARGAVSAVARVARERARAPVAVDASRCTVGRRGTAGCRACEVVCPHDAVAISSDGDGSVTIDADACTDCGVCLGACPTEAITSPRAPSLGRLGKATRSALETVSSGGSRLPFVGSDPEPVVIAFTARSVLPAVVEAAVDGPPTVPIPVPNAGRVPAAQLLGTVAAGAGGVAVVADPDEAAAAVDEPTEAARATLEDLAGDAPVERVASADPATVAATLEAVARDEPLVDDPDPILAHGTTASALSAGAVDALADGPQTGISVPALGSISVDADACTLCGACDNLCPTGAIVQHGADALSVDPAACTGCGICVVCPEDAIEVDETVAVPLGDRQRVVEPDGIVCERCGDRFASAAGVEHVRDALEGTSASSLELECCPACRRSSILG</sequence>
<gene>
    <name evidence="6" type="ORF">AArc1_1460</name>
</gene>
<organism evidence="6 7">
    <name type="scientific">Natrarchaeobaculum sulfurireducens</name>
    <dbReference type="NCBI Taxonomy" id="2044521"/>
    <lineage>
        <taxon>Archaea</taxon>
        <taxon>Methanobacteriati</taxon>
        <taxon>Methanobacteriota</taxon>
        <taxon>Stenosarchaea group</taxon>
        <taxon>Halobacteria</taxon>
        <taxon>Halobacteriales</taxon>
        <taxon>Natrialbaceae</taxon>
        <taxon>Natrarchaeobaculum</taxon>
    </lineage>
</organism>
<dbReference type="Proteomes" id="UP000258707">
    <property type="component" value="Chromosome"/>
</dbReference>
<dbReference type="GeneID" id="37638264"/>
<dbReference type="Pfam" id="PF00037">
    <property type="entry name" value="Fer4"/>
    <property type="match status" value="1"/>
</dbReference>
<proteinExistence type="predicted"/>
<feature type="domain" description="4Fe-4S ferredoxin-type" evidence="5">
    <location>
        <begin position="510"/>
        <end position="538"/>
    </location>
</feature>
<name>A0A346PE49_9EURY</name>
<feature type="domain" description="4Fe-4S ferredoxin-type" evidence="5">
    <location>
        <begin position="480"/>
        <end position="509"/>
    </location>
</feature>
<evidence type="ECO:0000256" key="3">
    <source>
        <dbReference type="ARBA" id="ARBA00023004"/>
    </source>
</evidence>